<accession>A0A3M2KYS0</accession>
<name>A0A3M2KYS0_9NOCA</name>
<gene>
    <name evidence="2" type="ORF">EBN03_29180</name>
</gene>
<dbReference type="Gene3D" id="3.30.1310.10">
    <property type="entry name" value="Nucleoid-associated protein YbaB-like domain"/>
    <property type="match status" value="1"/>
</dbReference>
<dbReference type="Pfam" id="PF02575">
    <property type="entry name" value="YbaB_DNA_bd"/>
    <property type="match status" value="1"/>
</dbReference>
<dbReference type="RefSeq" id="WP_122191366.1">
    <property type="nucleotide sequence ID" value="NZ_RFFH01000019.1"/>
</dbReference>
<keyword evidence="2" id="KW-0238">DNA-binding</keyword>
<evidence type="ECO:0000313" key="3">
    <source>
        <dbReference type="Proteomes" id="UP000279275"/>
    </source>
</evidence>
<reference evidence="2 3" key="1">
    <citation type="submission" date="2018-10" db="EMBL/GenBank/DDBJ databases">
        <title>Isolation from cow dung.</title>
        <authorList>
            <person name="Ling L."/>
        </authorList>
    </citation>
    <scope>NUCLEOTIDE SEQUENCE [LARGE SCALE GENOMIC DNA]</scope>
    <source>
        <strain evidence="2 3">NEAU-LL90</strain>
    </source>
</reference>
<comment type="caution">
    <text evidence="2">The sequence shown here is derived from an EMBL/GenBank/DDBJ whole genome shotgun (WGS) entry which is preliminary data.</text>
</comment>
<protein>
    <submittedName>
        <fullName evidence="2">YbaB/EbfC family DNA-binding protein</fullName>
    </submittedName>
</protein>
<dbReference type="AlphaFoldDB" id="A0A3M2KYS0"/>
<evidence type="ECO:0000256" key="1">
    <source>
        <dbReference type="SAM" id="MobiDB-lite"/>
    </source>
</evidence>
<dbReference type="OrthoDB" id="4764404at2"/>
<dbReference type="InterPro" id="IPR036894">
    <property type="entry name" value="YbaB-like_sf"/>
</dbReference>
<feature type="region of interest" description="Disordered" evidence="1">
    <location>
        <begin position="119"/>
        <end position="142"/>
    </location>
</feature>
<dbReference type="EMBL" id="RFFH01000019">
    <property type="protein sequence ID" value="RMI28715.1"/>
    <property type="molecule type" value="Genomic_DNA"/>
</dbReference>
<sequence>MNSGPVDLDAVTRQFEAHVTTVRETAAQVARIEGEASSRDGSVRVRANATGAVTDVQLGPTTAGVSREWLGRTIVELAHRAAQQAAAQADTYYAGLREAQRELQDRIAAVDPLAAQRLRAATDATRAPVHPAPPAEPRRRTW</sequence>
<evidence type="ECO:0000313" key="2">
    <source>
        <dbReference type="EMBL" id="RMI28715.1"/>
    </source>
</evidence>
<keyword evidence="3" id="KW-1185">Reference proteome</keyword>
<dbReference type="GO" id="GO:0003677">
    <property type="term" value="F:DNA binding"/>
    <property type="evidence" value="ECO:0007669"/>
    <property type="project" value="UniProtKB-KW"/>
</dbReference>
<dbReference type="SUPFAM" id="SSF82607">
    <property type="entry name" value="YbaB-like"/>
    <property type="match status" value="1"/>
</dbReference>
<organism evidence="2 3">
    <name type="scientific">Nocardia stercoris</name>
    <dbReference type="NCBI Taxonomy" id="2483361"/>
    <lineage>
        <taxon>Bacteria</taxon>
        <taxon>Bacillati</taxon>
        <taxon>Actinomycetota</taxon>
        <taxon>Actinomycetes</taxon>
        <taxon>Mycobacteriales</taxon>
        <taxon>Nocardiaceae</taxon>
        <taxon>Nocardia</taxon>
    </lineage>
</organism>
<dbReference type="InterPro" id="IPR004401">
    <property type="entry name" value="YbaB/EbfC"/>
</dbReference>
<dbReference type="Proteomes" id="UP000279275">
    <property type="component" value="Unassembled WGS sequence"/>
</dbReference>
<proteinExistence type="predicted"/>